<name>V4QLI8_STUCH</name>
<dbReference type="RefSeq" id="WP_023444224.1">
    <property type="nucleotide sequence ID" value="NZ_AOFQ01000009.1"/>
</dbReference>
<evidence type="ECO:0000313" key="2">
    <source>
        <dbReference type="Proteomes" id="UP000017822"/>
    </source>
</evidence>
<organism evidence="1 2">
    <name type="scientific">Stutzerimonas chloritidismutans AW-1</name>
    <dbReference type="NCBI Taxonomy" id="1263865"/>
    <lineage>
        <taxon>Bacteria</taxon>
        <taxon>Pseudomonadati</taxon>
        <taxon>Pseudomonadota</taxon>
        <taxon>Gammaproteobacteria</taxon>
        <taxon>Pseudomonadales</taxon>
        <taxon>Pseudomonadaceae</taxon>
        <taxon>Stutzerimonas</taxon>
    </lineage>
</organism>
<dbReference type="Proteomes" id="UP000017822">
    <property type="component" value="Unassembled WGS sequence"/>
</dbReference>
<proteinExistence type="predicted"/>
<sequence length="59" mass="6643">MITRSDQDWTTLNLAALQALQLSARKTLVDIAPYLVRLHHFCFDARGAELRTGWSALVS</sequence>
<reference evidence="1 2" key="1">
    <citation type="submission" date="2013-07" db="EMBL/GenBank/DDBJ databases">
        <authorList>
            <person name="Schaap P.J."/>
            <person name="Mehboob F."/>
            <person name="Oosterkamp M.J."/>
            <person name="de Vos W.M."/>
            <person name="Stams A.J.M."/>
            <person name="Koehorst J.J."/>
        </authorList>
    </citation>
    <scope>NUCLEOTIDE SEQUENCE [LARGE SCALE GENOMIC DNA]</scope>
    <source>
        <strain evidence="1 2">AW-1</strain>
    </source>
</reference>
<evidence type="ECO:0000313" key="1">
    <source>
        <dbReference type="EMBL" id="ESR00739.1"/>
    </source>
</evidence>
<comment type="caution">
    <text evidence="1">The sequence shown here is derived from an EMBL/GenBank/DDBJ whole genome shotgun (WGS) entry which is preliminary data.</text>
</comment>
<dbReference type="AlphaFoldDB" id="V4QLI8"/>
<dbReference type="EMBL" id="AOFQ01000009">
    <property type="protein sequence ID" value="ESR00739.1"/>
    <property type="molecule type" value="Genomic_DNA"/>
</dbReference>
<gene>
    <name evidence="1" type="ORF">F753_03955</name>
</gene>
<accession>V4QLI8</accession>
<protein>
    <submittedName>
        <fullName evidence="1">Uncharacterized protein</fullName>
    </submittedName>
</protein>